<sequence length="131" mass="13239">MFKSLALFALLNAVFVSSTTIQRAPAAAAVASAANVSPAPDAVQVLETCINANINNCLIWSATTLPVGCTNLAANGQASDVSSVSTSAGVECTLFTSTTCTGSSQIINGTINDLSVVAFNDVANSFTCQSN</sequence>
<comment type="caution">
    <text evidence="2">The sequence shown here is derived from an EMBL/GenBank/DDBJ whole genome shotgun (WGS) entry which is preliminary data.</text>
</comment>
<dbReference type="EMBL" id="JACAZH010000001">
    <property type="protein sequence ID" value="KAF7377733.1"/>
    <property type="molecule type" value="Genomic_DNA"/>
</dbReference>
<dbReference type="OrthoDB" id="2826615at2759"/>
<reference evidence="2" key="1">
    <citation type="submission" date="2020-05" db="EMBL/GenBank/DDBJ databases">
        <title>Mycena genomes resolve the evolution of fungal bioluminescence.</title>
        <authorList>
            <person name="Tsai I.J."/>
        </authorList>
    </citation>
    <scope>NUCLEOTIDE SEQUENCE</scope>
    <source>
        <strain evidence="2">160909Yilan</strain>
    </source>
</reference>
<name>A0A8H6ZEV5_9AGAR</name>
<evidence type="ECO:0000256" key="1">
    <source>
        <dbReference type="SAM" id="SignalP"/>
    </source>
</evidence>
<dbReference type="Gene3D" id="2.60.20.10">
    <property type="entry name" value="Crystallins"/>
    <property type="match status" value="1"/>
</dbReference>
<dbReference type="AlphaFoldDB" id="A0A8H6ZEV5"/>
<organism evidence="2 3">
    <name type="scientific">Mycena sanguinolenta</name>
    <dbReference type="NCBI Taxonomy" id="230812"/>
    <lineage>
        <taxon>Eukaryota</taxon>
        <taxon>Fungi</taxon>
        <taxon>Dikarya</taxon>
        <taxon>Basidiomycota</taxon>
        <taxon>Agaricomycotina</taxon>
        <taxon>Agaricomycetes</taxon>
        <taxon>Agaricomycetidae</taxon>
        <taxon>Agaricales</taxon>
        <taxon>Marasmiineae</taxon>
        <taxon>Mycenaceae</taxon>
        <taxon>Mycena</taxon>
    </lineage>
</organism>
<gene>
    <name evidence="2" type="ORF">MSAN_00196300</name>
</gene>
<protein>
    <submittedName>
        <fullName evidence="2">Uncharacterized protein</fullName>
    </submittedName>
</protein>
<keyword evidence="1" id="KW-0732">Signal</keyword>
<feature type="chain" id="PRO_5034039512" evidence="1">
    <location>
        <begin position="19"/>
        <end position="131"/>
    </location>
</feature>
<keyword evidence="3" id="KW-1185">Reference proteome</keyword>
<dbReference type="Proteomes" id="UP000623467">
    <property type="component" value="Unassembled WGS sequence"/>
</dbReference>
<feature type="signal peptide" evidence="1">
    <location>
        <begin position="1"/>
        <end position="18"/>
    </location>
</feature>
<evidence type="ECO:0000313" key="2">
    <source>
        <dbReference type="EMBL" id="KAF7377733.1"/>
    </source>
</evidence>
<accession>A0A8H6ZEV5</accession>
<evidence type="ECO:0000313" key="3">
    <source>
        <dbReference type="Proteomes" id="UP000623467"/>
    </source>
</evidence>
<proteinExistence type="predicted"/>